<name>A0A6A6MX33_HEVBR</name>
<evidence type="ECO:0000313" key="2">
    <source>
        <dbReference type="Proteomes" id="UP000467840"/>
    </source>
</evidence>
<gene>
    <name evidence="1" type="ORF">GH714_041800</name>
</gene>
<organism evidence="1 2">
    <name type="scientific">Hevea brasiliensis</name>
    <name type="common">Para rubber tree</name>
    <name type="synonym">Siphonia brasiliensis</name>
    <dbReference type="NCBI Taxonomy" id="3981"/>
    <lineage>
        <taxon>Eukaryota</taxon>
        <taxon>Viridiplantae</taxon>
        <taxon>Streptophyta</taxon>
        <taxon>Embryophyta</taxon>
        <taxon>Tracheophyta</taxon>
        <taxon>Spermatophyta</taxon>
        <taxon>Magnoliopsida</taxon>
        <taxon>eudicotyledons</taxon>
        <taxon>Gunneridae</taxon>
        <taxon>Pentapetalae</taxon>
        <taxon>rosids</taxon>
        <taxon>fabids</taxon>
        <taxon>Malpighiales</taxon>
        <taxon>Euphorbiaceae</taxon>
        <taxon>Crotonoideae</taxon>
        <taxon>Micrandreae</taxon>
        <taxon>Hevea</taxon>
    </lineage>
</organism>
<sequence>MDILFAQIQADLRSNDALRQSGALLQALQQSAAGRDISVIAKTAVEEIVAAPASAVCKKLSFDLIRSTRLTADLWDSVCTGVRADLHFPDPDVTAAAVSILAAMPSYSLSKLIMDSNAEISACFDSVSDNLRFSITETLGCILARDDMVTLCENNVNLLDKVSNWWARIGQNMLDKSDAVAKVAFESIGRLFQEFDSKRMSRLAGDKLVDSENSLAIRSNWVSSMVDFVWKRRNTLMSRSLILPVENFRATVFPLVYSVKAVASGSVEVIRKVSKAAAGGANGSVVDSNAEKLVGVSDVVTHLAPFLASSLDPALIFEVGINMLYLADVPGGKPEWASQSIYCHFDALG</sequence>
<comment type="caution">
    <text evidence="1">The sequence shown here is derived from an EMBL/GenBank/DDBJ whole genome shotgun (WGS) entry which is preliminary data.</text>
</comment>
<dbReference type="AlphaFoldDB" id="A0A6A6MX33"/>
<proteinExistence type="predicted"/>
<dbReference type="EMBL" id="JAAGAX010000005">
    <property type="protein sequence ID" value="KAF2316459.1"/>
    <property type="molecule type" value="Genomic_DNA"/>
</dbReference>
<dbReference type="InterPro" id="IPR016024">
    <property type="entry name" value="ARM-type_fold"/>
</dbReference>
<dbReference type="SUPFAM" id="SSF48371">
    <property type="entry name" value="ARM repeat"/>
    <property type="match status" value="1"/>
</dbReference>
<accession>A0A6A6MX33</accession>
<dbReference type="InterPro" id="IPR037501">
    <property type="entry name" value="TPLATE"/>
</dbReference>
<dbReference type="GO" id="GO:0006897">
    <property type="term" value="P:endocytosis"/>
    <property type="evidence" value="ECO:0007669"/>
    <property type="project" value="InterPro"/>
</dbReference>
<dbReference type="PANTHER" id="PTHR36029:SF1">
    <property type="entry name" value="PROTEIN TPLATE"/>
    <property type="match status" value="1"/>
</dbReference>
<evidence type="ECO:0000313" key="1">
    <source>
        <dbReference type="EMBL" id="KAF2316459.1"/>
    </source>
</evidence>
<protein>
    <submittedName>
        <fullName evidence="1">Uncharacterized protein</fullName>
    </submittedName>
</protein>
<reference evidence="1 2" key="1">
    <citation type="journal article" date="2020" name="Mol. Plant">
        <title>The Chromosome-Based Rubber Tree Genome Provides New Insights into Spurge Genome Evolution and Rubber Biosynthesis.</title>
        <authorList>
            <person name="Liu J."/>
            <person name="Shi C."/>
            <person name="Shi C.C."/>
            <person name="Li W."/>
            <person name="Zhang Q.J."/>
            <person name="Zhang Y."/>
            <person name="Li K."/>
            <person name="Lu H.F."/>
            <person name="Shi C."/>
            <person name="Zhu S.T."/>
            <person name="Xiao Z.Y."/>
            <person name="Nan H."/>
            <person name="Yue Y."/>
            <person name="Zhu X.G."/>
            <person name="Wu Y."/>
            <person name="Hong X.N."/>
            <person name="Fan G.Y."/>
            <person name="Tong Y."/>
            <person name="Zhang D."/>
            <person name="Mao C.L."/>
            <person name="Liu Y.L."/>
            <person name="Hao S.J."/>
            <person name="Liu W.Q."/>
            <person name="Lv M.Q."/>
            <person name="Zhang H.B."/>
            <person name="Liu Y."/>
            <person name="Hu-Tang G.R."/>
            <person name="Wang J.P."/>
            <person name="Wang J.H."/>
            <person name="Sun Y.H."/>
            <person name="Ni S.B."/>
            <person name="Chen W.B."/>
            <person name="Zhang X.C."/>
            <person name="Jiao Y.N."/>
            <person name="Eichler E.E."/>
            <person name="Li G.H."/>
            <person name="Liu X."/>
            <person name="Gao L.Z."/>
        </authorList>
    </citation>
    <scope>NUCLEOTIDE SEQUENCE [LARGE SCALE GENOMIC DNA]</scope>
    <source>
        <strain evidence="2">cv. GT1</strain>
        <tissue evidence="1">Leaf</tissue>
    </source>
</reference>
<keyword evidence="2" id="KW-1185">Reference proteome</keyword>
<dbReference type="PANTHER" id="PTHR36029">
    <property type="entry name" value="TSET COMPLEX MEMBER TSTA"/>
    <property type="match status" value="1"/>
</dbReference>
<dbReference type="Proteomes" id="UP000467840">
    <property type="component" value="Chromosome 15"/>
</dbReference>